<dbReference type="EMBL" id="JACORT010000007">
    <property type="protein sequence ID" value="MBC5784474.1"/>
    <property type="molecule type" value="Genomic_DNA"/>
</dbReference>
<organism evidence="1 2">
    <name type="scientific">Ramlibacter cellulosilyticus</name>
    <dbReference type="NCBI Taxonomy" id="2764187"/>
    <lineage>
        <taxon>Bacteria</taxon>
        <taxon>Pseudomonadati</taxon>
        <taxon>Pseudomonadota</taxon>
        <taxon>Betaproteobacteria</taxon>
        <taxon>Burkholderiales</taxon>
        <taxon>Comamonadaceae</taxon>
        <taxon>Ramlibacter</taxon>
    </lineage>
</organism>
<dbReference type="InterPro" id="IPR014553">
    <property type="entry name" value="Aminopept"/>
</dbReference>
<sequence>MGLAGVGAVAVAATLCLTGCANVGYYWQSVTGHLNIMAAAKPIDELLQEPQTSERLRERLKLAQRIRRYAVTELHLPDNASYHRYADLHRTAALWNVTAAPAYSLELKTWCFPVTGCVGYRGYYDEKRARVDAADLAQQGYETNVYPVTAYSTLGFMNWAGGDPLLNTFIGYPEGELARLVFHELAHQVIYAKNDTTFNESFATAVERLGGERWLRTQADDKARQEYAAYDGRRRAFRELSRRTREDLKALYETPGMAPDAKEAAKQQRMAQFREEYERMKAGHGGEERVWRGYDRWVREANNAFFGAQAAYDELVPGFEALFHANGDDWPRFYDAARQLAALPKEERHQKLKEAAGG</sequence>
<dbReference type="Proteomes" id="UP000608513">
    <property type="component" value="Unassembled WGS sequence"/>
</dbReference>
<dbReference type="RefSeq" id="WP_187077514.1">
    <property type="nucleotide sequence ID" value="NZ_JACORT010000007.1"/>
</dbReference>
<dbReference type="GO" id="GO:0004177">
    <property type="term" value="F:aminopeptidase activity"/>
    <property type="evidence" value="ECO:0007669"/>
    <property type="project" value="UniProtKB-KW"/>
</dbReference>
<proteinExistence type="predicted"/>
<reference evidence="1" key="1">
    <citation type="submission" date="2020-08" db="EMBL/GenBank/DDBJ databases">
        <title>Ramlibacter sp. USB13 16S ribosomal RNA gene genome sequencing and assembly.</title>
        <authorList>
            <person name="Kang M."/>
        </authorList>
    </citation>
    <scope>NUCLEOTIDE SEQUENCE</scope>
    <source>
        <strain evidence="1">USB13</strain>
    </source>
</reference>
<evidence type="ECO:0000313" key="2">
    <source>
        <dbReference type="Proteomes" id="UP000608513"/>
    </source>
</evidence>
<gene>
    <name evidence="1" type="ORF">H8N03_16115</name>
</gene>
<comment type="caution">
    <text evidence="1">The sequence shown here is derived from an EMBL/GenBank/DDBJ whole genome shotgun (WGS) entry which is preliminary data.</text>
</comment>
<evidence type="ECO:0000313" key="1">
    <source>
        <dbReference type="EMBL" id="MBC5784474.1"/>
    </source>
</evidence>
<name>A0A923MUL4_9BURK</name>
<keyword evidence="1" id="KW-0645">Protease</keyword>
<keyword evidence="1" id="KW-0378">Hydrolase</keyword>
<dbReference type="PIRSF" id="PIRSF029285">
    <property type="entry name" value="Aminopept"/>
    <property type="match status" value="1"/>
</dbReference>
<dbReference type="Pfam" id="PF10023">
    <property type="entry name" value="Aminopep"/>
    <property type="match status" value="1"/>
</dbReference>
<keyword evidence="1" id="KW-0031">Aminopeptidase</keyword>
<keyword evidence="2" id="KW-1185">Reference proteome</keyword>
<dbReference type="AlphaFoldDB" id="A0A923MUL4"/>
<accession>A0A923MUL4</accession>
<protein>
    <submittedName>
        <fullName evidence="1">Aminopeptidase</fullName>
    </submittedName>
</protein>